<dbReference type="AlphaFoldDB" id="A0A1G9UPD8"/>
<dbReference type="Proteomes" id="UP000199182">
    <property type="component" value="Unassembled WGS sequence"/>
</dbReference>
<gene>
    <name evidence="1" type="ORF">SAMN05192585_10277</name>
</gene>
<evidence type="ECO:0000313" key="2">
    <source>
        <dbReference type="Proteomes" id="UP000199182"/>
    </source>
</evidence>
<keyword evidence="1" id="KW-0378">Hydrolase</keyword>
<dbReference type="EMBL" id="FNID01000002">
    <property type="protein sequence ID" value="SDM61714.1"/>
    <property type="molecule type" value="Genomic_DNA"/>
</dbReference>
<evidence type="ECO:0000313" key="1">
    <source>
        <dbReference type="EMBL" id="SDM61714.1"/>
    </source>
</evidence>
<reference evidence="1 2" key="1">
    <citation type="submission" date="2016-10" db="EMBL/GenBank/DDBJ databases">
        <authorList>
            <person name="de Groot N.N."/>
        </authorList>
    </citation>
    <scope>NUCLEOTIDE SEQUENCE [LARGE SCALE GENOMIC DNA]</scope>
    <source>
        <strain evidence="1 2">CGMCC 1.5012</strain>
    </source>
</reference>
<sequence>MSKTTLINRIAMIRSKKYFRKKYGADFFAVLKKKSNTRLNEILPAVPDIGDSVFAQNFSFCPCYIAWYKTFLELGQSNTEACENLWAMNENLITMIPKAFRGFANKQSVDALYKKGRQHEIRSSDNTVHPYDWKIRNLKFAENVVEYEIYECGMIKLCRDYDALGLFPAMCRMDYLMSHYLGSGFERTKTLGDGDDCCNCRLLVVGECEWAPEKGFDNRK</sequence>
<keyword evidence="2" id="KW-1185">Reference proteome</keyword>
<dbReference type="RefSeq" id="WP_092637580.1">
    <property type="nucleotide sequence ID" value="NZ_FNID01000002.1"/>
</dbReference>
<proteinExistence type="predicted"/>
<accession>A0A1G9UPD8</accession>
<name>A0A1G9UPD8_9FIRM</name>
<organism evidence="1 2">
    <name type="scientific">Acetanaerobacterium elongatum</name>
    <dbReference type="NCBI Taxonomy" id="258515"/>
    <lineage>
        <taxon>Bacteria</taxon>
        <taxon>Bacillati</taxon>
        <taxon>Bacillota</taxon>
        <taxon>Clostridia</taxon>
        <taxon>Eubacteriales</taxon>
        <taxon>Oscillospiraceae</taxon>
        <taxon>Acetanaerobacterium</taxon>
    </lineage>
</organism>
<dbReference type="Pfam" id="PF14196">
    <property type="entry name" value="ATC_hydrolase"/>
    <property type="match status" value="1"/>
</dbReference>
<protein>
    <submittedName>
        <fullName evidence="1">L-2-amino-thiazoline-4-carboxylic acid hydrolase</fullName>
    </submittedName>
</protein>
<dbReference type="GO" id="GO:0016787">
    <property type="term" value="F:hydrolase activity"/>
    <property type="evidence" value="ECO:0007669"/>
    <property type="project" value="UniProtKB-KW"/>
</dbReference>
<dbReference type="STRING" id="258515.SAMN05192585_10277"/>
<dbReference type="OrthoDB" id="1495276at2"/>
<dbReference type="InterPro" id="IPR026002">
    <property type="entry name" value="ATC_hydrolase-like"/>
</dbReference>